<evidence type="ECO:0000313" key="3">
    <source>
        <dbReference type="EMBL" id="OIT02053.1"/>
    </source>
</evidence>
<dbReference type="AlphaFoldDB" id="A0A1J6IAJ2"/>
<sequence length="109" mass="13224">QMQADCVFCGQNEENFEHLFFNCQYTKTLWERMLNWLGHRRQVQNWAQEMNWISVLAKKKDCIAEMTIVVFAMVVYCIWKERNMIRFEKGRYDADRVCKEIAMHIHIQG</sequence>
<feature type="non-terminal residue" evidence="3">
    <location>
        <position position="109"/>
    </location>
</feature>
<reference evidence="3" key="1">
    <citation type="submission" date="2016-11" db="EMBL/GenBank/DDBJ databases">
        <title>The genome of Nicotiana attenuata.</title>
        <authorList>
            <person name="Xu S."/>
            <person name="Brockmoeller T."/>
            <person name="Gaquerel E."/>
            <person name="Navarro A."/>
            <person name="Kuhl H."/>
            <person name="Gase K."/>
            <person name="Ling Z."/>
            <person name="Zhou W."/>
            <person name="Kreitzer C."/>
            <person name="Stanke M."/>
            <person name="Tang H."/>
            <person name="Lyons E."/>
            <person name="Pandey P."/>
            <person name="Pandey S.P."/>
            <person name="Timmermann B."/>
            <person name="Baldwin I.T."/>
        </authorList>
    </citation>
    <scope>NUCLEOTIDE SEQUENCE [LARGE SCALE GENOMIC DNA]</scope>
    <source>
        <strain evidence="3">UT</strain>
    </source>
</reference>
<name>A0A1J6IAJ2_NICAT</name>
<dbReference type="Pfam" id="PF13966">
    <property type="entry name" value="zf-RVT"/>
    <property type="match status" value="1"/>
</dbReference>
<keyword evidence="1" id="KW-1133">Transmembrane helix</keyword>
<dbReference type="PANTHER" id="PTHR47746">
    <property type="entry name" value="ZF-RVT DOMAIN-CONTAINING PROTEIN"/>
    <property type="match status" value="1"/>
</dbReference>
<gene>
    <name evidence="3" type="ORF">A4A49_56725</name>
</gene>
<keyword evidence="1" id="KW-0472">Membrane</keyword>
<keyword evidence="1" id="KW-0812">Transmembrane</keyword>
<protein>
    <recommendedName>
        <fullName evidence="2">Reverse transcriptase zinc-binding domain-containing protein</fullName>
    </recommendedName>
</protein>
<evidence type="ECO:0000313" key="4">
    <source>
        <dbReference type="Proteomes" id="UP000187609"/>
    </source>
</evidence>
<dbReference type="Gramene" id="OIT02053">
    <property type="protein sequence ID" value="OIT02053"/>
    <property type="gene ID" value="A4A49_56725"/>
</dbReference>
<dbReference type="PANTHER" id="PTHR47746:SF74">
    <property type="entry name" value="RNA-DIRECTED DNA POLYMERASE (REVERSE TRANSCRIPTASE)-RELATED FAMILY PROTEIN-RELATED"/>
    <property type="match status" value="1"/>
</dbReference>
<comment type="caution">
    <text evidence="3">The sequence shown here is derived from an EMBL/GenBank/DDBJ whole genome shotgun (WGS) entry which is preliminary data.</text>
</comment>
<feature type="transmembrane region" description="Helical" evidence="1">
    <location>
        <begin position="63"/>
        <end position="79"/>
    </location>
</feature>
<feature type="domain" description="Reverse transcriptase zinc-binding" evidence="2">
    <location>
        <begin position="2"/>
        <end position="30"/>
    </location>
</feature>
<feature type="non-terminal residue" evidence="3">
    <location>
        <position position="1"/>
    </location>
</feature>
<dbReference type="EMBL" id="MJEQ01037188">
    <property type="protein sequence ID" value="OIT02053.1"/>
    <property type="molecule type" value="Genomic_DNA"/>
</dbReference>
<evidence type="ECO:0000256" key="1">
    <source>
        <dbReference type="SAM" id="Phobius"/>
    </source>
</evidence>
<dbReference type="InterPro" id="IPR026960">
    <property type="entry name" value="RVT-Znf"/>
</dbReference>
<accession>A0A1J6IAJ2</accession>
<evidence type="ECO:0000259" key="2">
    <source>
        <dbReference type="Pfam" id="PF13966"/>
    </source>
</evidence>
<keyword evidence="4" id="KW-1185">Reference proteome</keyword>
<dbReference type="Proteomes" id="UP000187609">
    <property type="component" value="Unassembled WGS sequence"/>
</dbReference>
<organism evidence="3 4">
    <name type="scientific">Nicotiana attenuata</name>
    <name type="common">Coyote tobacco</name>
    <dbReference type="NCBI Taxonomy" id="49451"/>
    <lineage>
        <taxon>Eukaryota</taxon>
        <taxon>Viridiplantae</taxon>
        <taxon>Streptophyta</taxon>
        <taxon>Embryophyta</taxon>
        <taxon>Tracheophyta</taxon>
        <taxon>Spermatophyta</taxon>
        <taxon>Magnoliopsida</taxon>
        <taxon>eudicotyledons</taxon>
        <taxon>Gunneridae</taxon>
        <taxon>Pentapetalae</taxon>
        <taxon>asterids</taxon>
        <taxon>lamiids</taxon>
        <taxon>Solanales</taxon>
        <taxon>Solanaceae</taxon>
        <taxon>Nicotianoideae</taxon>
        <taxon>Nicotianeae</taxon>
        <taxon>Nicotiana</taxon>
    </lineage>
</organism>
<proteinExistence type="predicted"/>